<dbReference type="Proteomes" id="UP000715781">
    <property type="component" value="Unassembled WGS sequence"/>
</dbReference>
<dbReference type="EMBL" id="JAHHHN010000009">
    <property type="protein sequence ID" value="MBW4562828.1"/>
    <property type="molecule type" value="Genomic_DNA"/>
</dbReference>
<dbReference type="InterPro" id="IPR008978">
    <property type="entry name" value="HSP20-like_chaperone"/>
</dbReference>
<dbReference type="AlphaFoldDB" id="A0A951Q0U9"/>
<evidence type="ECO:0000259" key="4">
    <source>
        <dbReference type="PROSITE" id="PS01031"/>
    </source>
</evidence>
<accession>A0A951Q0U9</accession>
<sequence length="155" mass="17890">MALIRWDPFRDIERLEPFRDIDTLQRQMNRLFDRLIPTHDGESIGLNFVPAAEMEETDDAIHLRLEVPGLEAKDINLEVTPESVSISGERKSETKTEENGVTRSEFRYGKFQRVIPLSSRIQNDQVKAEYKDGILRLILPKAESERQKVVKVNIG</sequence>
<dbReference type="InterPro" id="IPR002068">
    <property type="entry name" value="A-crystallin/Hsp20_dom"/>
</dbReference>
<evidence type="ECO:0000313" key="6">
    <source>
        <dbReference type="Proteomes" id="UP000715781"/>
    </source>
</evidence>
<dbReference type="GO" id="GO:0009408">
    <property type="term" value="P:response to heat"/>
    <property type="evidence" value="ECO:0007669"/>
    <property type="project" value="InterPro"/>
</dbReference>
<comment type="caution">
    <text evidence="5">The sequence shown here is derived from an EMBL/GenBank/DDBJ whole genome shotgun (WGS) entry which is preliminary data.</text>
</comment>
<organism evidence="5 6">
    <name type="scientific">Mojavia pulchra JT2-VF2</name>
    <dbReference type="NCBI Taxonomy" id="287848"/>
    <lineage>
        <taxon>Bacteria</taxon>
        <taxon>Bacillati</taxon>
        <taxon>Cyanobacteriota</taxon>
        <taxon>Cyanophyceae</taxon>
        <taxon>Nostocales</taxon>
        <taxon>Nostocaceae</taxon>
    </lineage>
</organism>
<feature type="domain" description="SHSP" evidence="4">
    <location>
        <begin position="43"/>
        <end position="155"/>
    </location>
</feature>
<dbReference type="PROSITE" id="PS01031">
    <property type="entry name" value="SHSP"/>
    <property type="match status" value="1"/>
</dbReference>
<comment type="similarity">
    <text evidence="2 3">Belongs to the small heat shock protein (HSP20) family.</text>
</comment>
<reference evidence="5" key="1">
    <citation type="submission" date="2021-05" db="EMBL/GenBank/DDBJ databases">
        <authorList>
            <person name="Pietrasiak N."/>
            <person name="Ward R."/>
            <person name="Stajich J.E."/>
            <person name="Kurbessoian T."/>
        </authorList>
    </citation>
    <scope>NUCLEOTIDE SEQUENCE</scope>
    <source>
        <strain evidence="5">JT2-VF2</strain>
    </source>
</reference>
<gene>
    <name evidence="5" type="ORF">KME32_17095</name>
</gene>
<dbReference type="CDD" id="cd06464">
    <property type="entry name" value="ACD_sHsps-like"/>
    <property type="match status" value="1"/>
</dbReference>
<reference evidence="5" key="2">
    <citation type="journal article" date="2022" name="Microbiol. Resour. Announc.">
        <title>Metagenome Sequencing to Explore Phylogenomics of Terrestrial Cyanobacteria.</title>
        <authorList>
            <person name="Ward R.D."/>
            <person name="Stajich J.E."/>
            <person name="Johansen J.R."/>
            <person name="Huntemann M."/>
            <person name="Clum A."/>
            <person name="Foster B."/>
            <person name="Foster B."/>
            <person name="Roux S."/>
            <person name="Palaniappan K."/>
            <person name="Varghese N."/>
            <person name="Mukherjee S."/>
            <person name="Reddy T.B.K."/>
            <person name="Daum C."/>
            <person name="Copeland A."/>
            <person name="Chen I.A."/>
            <person name="Ivanova N.N."/>
            <person name="Kyrpides N.C."/>
            <person name="Shapiro N."/>
            <person name="Eloe-Fadrosh E.A."/>
            <person name="Pietrasiak N."/>
        </authorList>
    </citation>
    <scope>NUCLEOTIDE SEQUENCE</scope>
    <source>
        <strain evidence="5">JT2-VF2</strain>
    </source>
</reference>
<dbReference type="Gene3D" id="2.60.40.790">
    <property type="match status" value="1"/>
</dbReference>
<dbReference type="PANTHER" id="PTHR46733:SF4">
    <property type="entry name" value="HEAT SHOCK PROTEIN 21, CHLOROPLASTIC"/>
    <property type="match status" value="1"/>
</dbReference>
<evidence type="ECO:0000256" key="2">
    <source>
        <dbReference type="PROSITE-ProRule" id="PRU00285"/>
    </source>
</evidence>
<keyword evidence="1" id="KW-0346">Stress response</keyword>
<evidence type="ECO:0000256" key="1">
    <source>
        <dbReference type="ARBA" id="ARBA00023016"/>
    </source>
</evidence>
<evidence type="ECO:0000313" key="5">
    <source>
        <dbReference type="EMBL" id="MBW4562828.1"/>
    </source>
</evidence>
<name>A0A951Q0U9_9NOST</name>
<dbReference type="PANTHER" id="PTHR46733">
    <property type="entry name" value="26.5 KDA HEAT SHOCK PROTEIN, MITOCHONDRIAL"/>
    <property type="match status" value="1"/>
</dbReference>
<evidence type="ECO:0000256" key="3">
    <source>
        <dbReference type="RuleBase" id="RU003616"/>
    </source>
</evidence>
<proteinExistence type="inferred from homology"/>
<dbReference type="SUPFAM" id="SSF49764">
    <property type="entry name" value="HSP20-like chaperones"/>
    <property type="match status" value="1"/>
</dbReference>
<protein>
    <submittedName>
        <fullName evidence="5">Hsp20/alpha crystallin family protein</fullName>
    </submittedName>
</protein>
<dbReference type="InterPro" id="IPR044587">
    <property type="entry name" value="HSP21-like"/>
</dbReference>
<dbReference type="Pfam" id="PF00011">
    <property type="entry name" value="HSP20"/>
    <property type="match status" value="1"/>
</dbReference>